<dbReference type="Pfam" id="PF21056">
    <property type="entry name" value="ZSWIM1-3_RNaseH-like"/>
    <property type="match status" value="1"/>
</dbReference>
<dbReference type="AlphaFoldDB" id="A0AAV7HTR9"/>
<dbReference type="InterPro" id="IPR052579">
    <property type="entry name" value="Zinc_finger_SWIM"/>
</dbReference>
<reference evidence="3 4" key="1">
    <citation type="journal article" date="2021" name="J. Hered.">
        <title>A chromosome-level genome assembly of the parasitoid wasp, Cotesia glomerata (Hymenoptera: Braconidae).</title>
        <authorList>
            <person name="Pinto B.J."/>
            <person name="Weis J.J."/>
            <person name="Gamble T."/>
            <person name="Ode P.J."/>
            <person name="Paul R."/>
            <person name="Zaspel J.M."/>
        </authorList>
    </citation>
    <scope>NUCLEOTIDE SEQUENCE [LARGE SCALE GENOMIC DNA]</scope>
    <source>
        <strain evidence="3">CgM1</strain>
    </source>
</reference>
<dbReference type="InterPro" id="IPR048324">
    <property type="entry name" value="ZSWIM1-3_RNaseH-like"/>
</dbReference>
<dbReference type="InterPro" id="IPR007527">
    <property type="entry name" value="Znf_SWIM"/>
</dbReference>
<dbReference type="EMBL" id="JAHXZJ010002982">
    <property type="protein sequence ID" value="KAH0535040.1"/>
    <property type="molecule type" value="Genomic_DNA"/>
</dbReference>
<evidence type="ECO:0000256" key="1">
    <source>
        <dbReference type="PROSITE-ProRule" id="PRU00325"/>
    </source>
</evidence>
<keyword evidence="4" id="KW-1185">Reference proteome</keyword>
<keyword evidence="1" id="KW-0862">Zinc</keyword>
<proteinExistence type="predicted"/>
<dbReference type="PROSITE" id="PS50966">
    <property type="entry name" value="ZF_SWIM"/>
    <property type="match status" value="1"/>
</dbReference>
<keyword evidence="1" id="KW-0479">Metal-binding</keyword>
<dbReference type="Proteomes" id="UP000826195">
    <property type="component" value="Unassembled WGS sequence"/>
</dbReference>
<name>A0AAV7HTR9_COTGL</name>
<comment type="caution">
    <text evidence="3">The sequence shown here is derived from an EMBL/GenBank/DDBJ whole genome shotgun (WGS) entry which is preliminary data.</text>
</comment>
<keyword evidence="1" id="KW-0863">Zinc-finger</keyword>
<accession>A0AAV7HTR9</accession>
<feature type="domain" description="SWIM-type" evidence="2">
    <location>
        <begin position="282"/>
        <end position="320"/>
    </location>
</feature>
<dbReference type="PANTHER" id="PTHR31569:SF4">
    <property type="entry name" value="SWIM-TYPE DOMAIN-CONTAINING PROTEIN"/>
    <property type="match status" value="1"/>
</dbReference>
<gene>
    <name evidence="3" type="ORF">KQX54_012372</name>
</gene>
<evidence type="ECO:0000313" key="4">
    <source>
        <dbReference type="Proteomes" id="UP000826195"/>
    </source>
</evidence>
<organism evidence="3 4">
    <name type="scientific">Cotesia glomerata</name>
    <name type="common">Lepidopteran parasitic wasp</name>
    <name type="synonym">Apanteles glomeratus</name>
    <dbReference type="NCBI Taxonomy" id="32391"/>
    <lineage>
        <taxon>Eukaryota</taxon>
        <taxon>Metazoa</taxon>
        <taxon>Ecdysozoa</taxon>
        <taxon>Arthropoda</taxon>
        <taxon>Hexapoda</taxon>
        <taxon>Insecta</taxon>
        <taxon>Pterygota</taxon>
        <taxon>Neoptera</taxon>
        <taxon>Endopterygota</taxon>
        <taxon>Hymenoptera</taxon>
        <taxon>Apocrita</taxon>
        <taxon>Ichneumonoidea</taxon>
        <taxon>Braconidae</taxon>
        <taxon>Microgastrinae</taxon>
        <taxon>Cotesia</taxon>
    </lineage>
</organism>
<sequence length="509" mass="59030">MNTNLINVYAVVNFFFHNESEKRSNCSAKIRLFAPRDRKFLVIKKLEDHQNHNESTKVFDYIVENRKITSKESQEIDDLLLMQCSKKLIQQRVEDKYHKKLTRKDLHNYENKKKVNESDSLTDMIDLLKNCYGSSVQVEHKDNVFVGLYFSTERMRHDFKLFPEIVFVDGTYKLFKRDFTLMLFVVEDGDGETQIVGVGILANEEKLTLTCLELLDKLAKSDSAEKYDKLYQIFCKEVPQPVLQYFNRNWHNIKSEWTVFSMVEGNLYNPTYNRLESLNGKLVVSGKVSLTTSCTSCKCPMNTSMLLPCKHIFAVRQHYKLPLFDESLFPNRWKSHTNFDTSVSPNDLRLDSDSSTRVVEISKPTCQSKRQKSSAVDKLFKSMRSTLIEAPDDIFNQRLRNLEKVFDYWKQNQEICVVSVSEDAQKMNELSEAIENISLNMSKVSINSSVTSESTLTSNNFIDSDKDINNINNLSHISLPNAVKVRGRSRSRLSCTIQISKRPRRKKLT</sequence>
<evidence type="ECO:0000259" key="2">
    <source>
        <dbReference type="PROSITE" id="PS50966"/>
    </source>
</evidence>
<dbReference type="GO" id="GO:0008270">
    <property type="term" value="F:zinc ion binding"/>
    <property type="evidence" value="ECO:0007669"/>
    <property type="project" value="UniProtKB-KW"/>
</dbReference>
<protein>
    <recommendedName>
        <fullName evidence="2">SWIM-type domain-containing protein</fullName>
    </recommendedName>
</protein>
<evidence type="ECO:0000313" key="3">
    <source>
        <dbReference type="EMBL" id="KAH0535040.1"/>
    </source>
</evidence>
<dbReference type="PANTHER" id="PTHR31569">
    <property type="entry name" value="SWIM-TYPE DOMAIN-CONTAINING PROTEIN"/>
    <property type="match status" value="1"/>
</dbReference>